<comment type="catalytic activity">
    <reaction evidence="11">
        <text>N(6)-(pyridoxal phosphate)-L-lysyl-[4-amino-5-hydroxymethyl-2-methylpyrimidine phosphate synthase] + L-histidyl-[4-amino-5-hydroxymethyl-2-methylpyrimidine phosphate synthase] + 2 Fe(3+) + 4 H2O = L-lysyl-[4-amino-5-hydroxymethyl-2-methylpyrimidine phosphate synthase] + (2S)-2-amino-5-hydroxy-4-oxopentanoyl-[4-amino-5-hydroxymethyl-2-methylpyrimidine phosphate synthase] + 4-amino-2-methyl-5-(phosphooxymethyl)pyrimidine + 3-oxopropanoate + 2 Fe(2+) + 2 H(+)</text>
        <dbReference type="Rhea" id="RHEA:65756"/>
        <dbReference type="Rhea" id="RHEA-COMP:16892"/>
        <dbReference type="Rhea" id="RHEA-COMP:16893"/>
        <dbReference type="Rhea" id="RHEA-COMP:16894"/>
        <dbReference type="Rhea" id="RHEA-COMP:16895"/>
        <dbReference type="ChEBI" id="CHEBI:15377"/>
        <dbReference type="ChEBI" id="CHEBI:15378"/>
        <dbReference type="ChEBI" id="CHEBI:29033"/>
        <dbReference type="ChEBI" id="CHEBI:29034"/>
        <dbReference type="ChEBI" id="CHEBI:29969"/>
        <dbReference type="ChEBI" id="CHEBI:29979"/>
        <dbReference type="ChEBI" id="CHEBI:33190"/>
        <dbReference type="ChEBI" id="CHEBI:58354"/>
        <dbReference type="ChEBI" id="CHEBI:143915"/>
        <dbReference type="ChEBI" id="CHEBI:157692"/>
    </reaction>
    <physiologicalReaction direction="left-to-right" evidence="11">
        <dbReference type="Rhea" id="RHEA:65757"/>
    </physiologicalReaction>
</comment>
<comment type="subunit">
    <text evidence="4">Homodimer.</text>
</comment>
<evidence type="ECO:0000256" key="8">
    <source>
        <dbReference type="ARBA" id="ARBA00022977"/>
    </source>
</evidence>
<evidence type="ECO:0000256" key="2">
    <source>
        <dbReference type="ARBA" id="ARBA00004948"/>
    </source>
</evidence>
<evidence type="ECO:0000256" key="9">
    <source>
        <dbReference type="ARBA" id="ARBA00023004"/>
    </source>
</evidence>
<evidence type="ECO:0000259" key="12">
    <source>
        <dbReference type="Pfam" id="PF09084"/>
    </source>
</evidence>
<keyword evidence="7" id="KW-0663">Pyridoxal phosphate</keyword>
<comment type="pathway">
    <text evidence="2">Cofactor biosynthesis; thiamine diphosphate biosynthesis.</text>
</comment>
<proteinExistence type="inferred from homology"/>
<keyword evidence="14" id="KW-1185">Reference proteome</keyword>
<sequence length="304" mass="33683">MSVTRVRLEYVHPWPNHAGLFLARKKGFFAAEGLDVELISDGWDRGDAAALLARNEYHVASLRLGQLLESRLTGTPFVAVATLNQRQLGAVITTLQTGIRRFADLEGKTVAIPPVDRLIRELQQAVEADGGDFSKVSVLDPGSGVWEPDIRAVEQGHWDAIINVRAWEPFQGNTAPEDVVILDFDAVKVAPHHSYFLCVREDLLERNPEFVRHFLAAAAKGYHAAMADEDAAVDAMTVPMCHIDPAVLRASVREIRDSWFTPEGRWGEIQEELVNGYTTWMLEGDFFDAPVGDTAGAWTNDLLP</sequence>
<dbReference type="GO" id="GO:0016740">
    <property type="term" value="F:transferase activity"/>
    <property type="evidence" value="ECO:0007669"/>
    <property type="project" value="UniProtKB-KW"/>
</dbReference>
<reference evidence="13 14" key="1">
    <citation type="submission" date="2018-11" db="EMBL/GenBank/DDBJ databases">
        <title>Genomes From Bacteria Associated with the Canine Oral Cavity: a Test Case for Automated Genome-Based Taxonomic Assignment.</title>
        <authorList>
            <person name="Coil D.A."/>
            <person name="Jospin G."/>
            <person name="Darling A.E."/>
            <person name="Wallis C."/>
            <person name="Davis I.J."/>
            <person name="Harris S."/>
            <person name="Eisen J.A."/>
            <person name="Holcombe L.J."/>
            <person name="O'Flynn C."/>
        </authorList>
    </citation>
    <scope>NUCLEOTIDE SEQUENCE [LARGE SCALE GENOMIC DNA]</scope>
    <source>
        <strain evidence="13 14">OH770</strain>
    </source>
</reference>
<organism evidence="13 14">
    <name type="scientific">Schaalia canis</name>
    <dbReference type="NCBI Taxonomy" id="100469"/>
    <lineage>
        <taxon>Bacteria</taxon>
        <taxon>Bacillati</taxon>
        <taxon>Actinomycetota</taxon>
        <taxon>Actinomycetes</taxon>
        <taxon>Actinomycetales</taxon>
        <taxon>Actinomycetaceae</taxon>
        <taxon>Schaalia</taxon>
    </lineage>
</organism>
<feature type="domain" description="SsuA/THI5-like" evidence="12">
    <location>
        <begin position="14"/>
        <end position="232"/>
    </location>
</feature>
<dbReference type="Pfam" id="PF09084">
    <property type="entry name" value="NMT1"/>
    <property type="match status" value="1"/>
</dbReference>
<dbReference type="Proteomes" id="UP000280444">
    <property type="component" value="Unassembled WGS sequence"/>
</dbReference>
<evidence type="ECO:0000313" key="14">
    <source>
        <dbReference type="Proteomes" id="UP000280444"/>
    </source>
</evidence>
<accession>A0A3P1SBM9</accession>
<evidence type="ECO:0000256" key="4">
    <source>
        <dbReference type="ARBA" id="ARBA00011738"/>
    </source>
</evidence>
<dbReference type="Gene3D" id="3.40.190.10">
    <property type="entry name" value="Periplasmic binding protein-like II"/>
    <property type="match status" value="2"/>
</dbReference>
<name>A0A3P1SBM9_9ACTO</name>
<dbReference type="GO" id="GO:0046872">
    <property type="term" value="F:metal ion binding"/>
    <property type="evidence" value="ECO:0007669"/>
    <property type="project" value="UniProtKB-KW"/>
</dbReference>
<keyword evidence="6" id="KW-0479">Metal-binding</keyword>
<keyword evidence="9" id="KW-0408">Iron</keyword>
<evidence type="ECO:0000256" key="1">
    <source>
        <dbReference type="ARBA" id="ARBA00003469"/>
    </source>
</evidence>
<gene>
    <name evidence="13" type="ORF">EII11_08955</name>
</gene>
<dbReference type="AlphaFoldDB" id="A0A3P1SBM9"/>
<comment type="caution">
    <text evidence="13">The sequence shown here is derived from an EMBL/GenBank/DDBJ whole genome shotgun (WGS) entry which is preliminary data.</text>
</comment>
<evidence type="ECO:0000256" key="5">
    <source>
        <dbReference type="ARBA" id="ARBA00022679"/>
    </source>
</evidence>
<dbReference type="EMBL" id="RQZF01000011">
    <property type="protein sequence ID" value="RRC94681.1"/>
    <property type="molecule type" value="Genomic_DNA"/>
</dbReference>
<evidence type="ECO:0000313" key="13">
    <source>
        <dbReference type="EMBL" id="RRC94681.1"/>
    </source>
</evidence>
<evidence type="ECO:0000256" key="6">
    <source>
        <dbReference type="ARBA" id="ARBA00022723"/>
    </source>
</evidence>
<dbReference type="OrthoDB" id="174578at2"/>
<dbReference type="GO" id="GO:0009228">
    <property type="term" value="P:thiamine biosynthetic process"/>
    <property type="evidence" value="ECO:0007669"/>
    <property type="project" value="UniProtKB-KW"/>
</dbReference>
<evidence type="ECO:0000256" key="3">
    <source>
        <dbReference type="ARBA" id="ARBA00009406"/>
    </source>
</evidence>
<keyword evidence="5" id="KW-0808">Transferase</keyword>
<evidence type="ECO:0000256" key="7">
    <source>
        <dbReference type="ARBA" id="ARBA00022898"/>
    </source>
</evidence>
<keyword evidence="8" id="KW-0784">Thiamine biosynthesis</keyword>
<dbReference type="RefSeq" id="WP_124871774.1">
    <property type="nucleotide sequence ID" value="NZ_RQZF01000011.1"/>
</dbReference>
<comment type="similarity">
    <text evidence="3">Belongs to the NMT1/THI5 family.</text>
</comment>
<evidence type="ECO:0000256" key="11">
    <source>
        <dbReference type="ARBA" id="ARBA00048179"/>
    </source>
</evidence>
<protein>
    <recommendedName>
        <fullName evidence="10">Thiamine pyrimidine synthase</fullName>
    </recommendedName>
</protein>
<dbReference type="InterPro" id="IPR027939">
    <property type="entry name" value="NMT1/THI5"/>
</dbReference>
<dbReference type="SUPFAM" id="SSF53850">
    <property type="entry name" value="Periplasmic binding protein-like II"/>
    <property type="match status" value="1"/>
</dbReference>
<dbReference type="PANTHER" id="PTHR31528">
    <property type="entry name" value="4-AMINO-5-HYDROXYMETHYL-2-METHYLPYRIMIDINE PHOSPHATE SYNTHASE THI11-RELATED"/>
    <property type="match status" value="1"/>
</dbReference>
<dbReference type="InterPro" id="IPR015168">
    <property type="entry name" value="SsuA/THI5"/>
</dbReference>
<dbReference type="PANTHER" id="PTHR31528:SF1">
    <property type="entry name" value="4-AMINO-5-HYDROXYMETHYL-2-METHYLPYRIMIDINE PHOSPHATE SYNTHASE THI11-RELATED"/>
    <property type="match status" value="1"/>
</dbReference>
<evidence type="ECO:0000256" key="10">
    <source>
        <dbReference type="ARBA" id="ARBA00033171"/>
    </source>
</evidence>
<comment type="function">
    <text evidence="1">Responsible for the formation of the pyrimidine heterocycle in the thiamine biosynthesis pathway. Catalyzes the formation of hydroxymethylpyrimidine phosphate (HMP-P) from histidine and pyridoxal phosphate (PLP). The protein uses PLP and the active site histidine to form HMP-P, generating an inactive enzyme. The enzyme can only undergo a single turnover, which suggests it is a suicide enzyme.</text>
</comment>